<dbReference type="Proteomes" id="UP000007721">
    <property type="component" value="Chromosome"/>
</dbReference>
<dbReference type="GO" id="GO:0006518">
    <property type="term" value="P:peptide metabolic process"/>
    <property type="evidence" value="ECO:0007669"/>
    <property type="project" value="TreeGrafter"/>
</dbReference>
<keyword evidence="5 6" id="KW-0482">Metalloprotease</keyword>
<keyword evidence="2 6" id="KW-0479">Metal-binding</keyword>
<evidence type="ECO:0000313" key="9">
    <source>
        <dbReference type="Proteomes" id="UP000007721"/>
    </source>
</evidence>
<dbReference type="InterPro" id="IPR045090">
    <property type="entry name" value="Pept_M3A_M3B"/>
</dbReference>
<accession>B9M6M5</accession>
<evidence type="ECO:0000256" key="5">
    <source>
        <dbReference type="ARBA" id="ARBA00023049"/>
    </source>
</evidence>
<feature type="domain" description="Peptidase M3A/M3B catalytic" evidence="7">
    <location>
        <begin position="166"/>
        <end position="550"/>
    </location>
</feature>
<evidence type="ECO:0000313" key="8">
    <source>
        <dbReference type="EMBL" id="ACM20085.1"/>
    </source>
</evidence>
<dbReference type="Pfam" id="PF01432">
    <property type="entry name" value="Peptidase_M3"/>
    <property type="match status" value="1"/>
</dbReference>
<dbReference type="InterPro" id="IPR001567">
    <property type="entry name" value="Pept_M3A_M3B_dom"/>
</dbReference>
<dbReference type="STRING" id="316067.Geob_1727"/>
<dbReference type="EMBL" id="CP001390">
    <property type="protein sequence ID" value="ACM20085.1"/>
    <property type="molecule type" value="Genomic_DNA"/>
</dbReference>
<comment type="similarity">
    <text evidence="6">Belongs to the peptidase M3 family.</text>
</comment>
<dbReference type="Gene3D" id="1.10.1370.30">
    <property type="match status" value="1"/>
</dbReference>
<comment type="cofactor">
    <cofactor evidence="6">
        <name>Zn(2+)</name>
        <dbReference type="ChEBI" id="CHEBI:29105"/>
    </cofactor>
    <text evidence="6">Binds 1 zinc ion.</text>
</comment>
<proteinExistence type="inferred from homology"/>
<dbReference type="HOGENOM" id="CLU_030403_3_0_7"/>
<sequence length="568" mass="65911">MKKIYLVETETLLKWTWAEIEPHYQKLQAFELNTGNVDAWLKDWSDLTRRVYEIPTRLVVRTWVNTADEEGKRLYSNFLDTIFPKIEEAENGLNKKILDSKLEPKNLRIALRNMRAEADLFREENLPLRSEEEKTGLEYNKIRAAQTIEWANEERTVAQMYPLQLEKDRATRETAMRMVLERQYADFEALGEIWIKLMEIRRQVARNAGKADYRAYQWQNKRRFDYTPEDAKSFHRAIEEVVVPATARIRERRRKILDVATLRPWDTEADSNGLDPIRPFKTMDELNRGMKRIFDKVDPDFGDRYQTMLTEGLLDLENRKNKAPGGYCTMFPVAHRPFIFMNSVGTHADVNTLLHEGGHSFHVFETAGTDLFHNIKYSPAEFNEVASMAMELLGGRYLMESGMYTAAEAAQARIKDLETHLLSWPSMAVADALQHWIYENHHLASDPVRVSEKWSELYDRYMVGLDWSDLEQYKAACWQSIQHIYLWPFYYVEYGLAQLGASQIWANSLADYPGAVKAYRKALSLGATVTLPELFAAAGAKFSFDAATLKRSVDLIERTIEELDSAHL</sequence>
<gene>
    <name evidence="8" type="ordered locus">Geob_1727</name>
</gene>
<dbReference type="GO" id="GO:0006508">
    <property type="term" value="P:proteolysis"/>
    <property type="evidence" value="ECO:0007669"/>
    <property type="project" value="UniProtKB-KW"/>
</dbReference>
<dbReference type="PANTHER" id="PTHR11804:SF48">
    <property type="entry name" value="PUTATIVE-RELATED"/>
    <property type="match status" value="1"/>
</dbReference>
<dbReference type="eggNOG" id="COG1164">
    <property type="taxonomic scope" value="Bacteria"/>
</dbReference>
<dbReference type="KEGG" id="geo:Geob_1727"/>
<dbReference type="CDD" id="cd09606">
    <property type="entry name" value="M3B_PepF"/>
    <property type="match status" value="1"/>
</dbReference>
<dbReference type="PANTHER" id="PTHR11804">
    <property type="entry name" value="PROTEASE M3 THIMET OLIGOPEPTIDASE-RELATED"/>
    <property type="match status" value="1"/>
</dbReference>
<evidence type="ECO:0000256" key="1">
    <source>
        <dbReference type="ARBA" id="ARBA00022670"/>
    </source>
</evidence>
<reference evidence="8 9" key="1">
    <citation type="submission" date="2009-01" db="EMBL/GenBank/DDBJ databases">
        <title>Complete sequence of Geobacter sp. FRC-32.</title>
        <authorList>
            <consortium name="US DOE Joint Genome Institute"/>
            <person name="Lucas S."/>
            <person name="Copeland A."/>
            <person name="Lapidus A."/>
            <person name="Glavina del Rio T."/>
            <person name="Dalin E."/>
            <person name="Tice H."/>
            <person name="Bruce D."/>
            <person name="Goodwin L."/>
            <person name="Pitluck S."/>
            <person name="Saunders E."/>
            <person name="Brettin T."/>
            <person name="Detter J.C."/>
            <person name="Han C."/>
            <person name="Larimer F."/>
            <person name="Land M."/>
            <person name="Hauser L."/>
            <person name="Kyrpides N."/>
            <person name="Ovchinnikova G."/>
            <person name="Kostka J."/>
            <person name="Richardson P."/>
        </authorList>
    </citation>
    <scope>NUCLEOTIDE SEQUENCE [LARGE SCALE GENOMIC DNA]</scope>
    <source>
        <strain evidence="9">DSM 22248 / JCM 15807 / FRC-32</strain>
    </source>
</reference>
<dbReference type="AlphaFoldDB" id="B9M6M5"/>
<keyword evidence="9" id="KW-1185">Reference proteome</keyword>
<organism evidence="8 9">
    <name type="scientific">Geotalea daltonii (strain DSM 22248 / JCM 15807 / FRC-32)</name>
    <name type="common">Geobacter daltonii</name>
    <dbReference type="NCBI Taxonomy" id="316067"/>
    <lineage>
        <taxon>Bacteria</taxon>
        <taxon>Pseudomonadati</taxon>
        <taxon>Thermodesulfobacteriota</taxon>
        <taxon>Desulfuromonadia</taxon>
        <taxon>Geobacterales</taxon>
        <taxon>Geobacteraceae</taxon>
        <taxon>Geotalea</taxon>
    </lineage>
</organism>
<dbReference type="OrthoDB" id="9766487at2"/>
<evidence type="ECO:0000256" key="4">
    <source>
        <dbReference type="ARBA" id="ARBA00022833"/>
    </source>
</evidence>
<keyword evidence="4 6" id="KW-0862">Zinc</keyword>
<evidence type="ECO:0000259" key="7">
    <source>
        <dbReference type="Pfam" id="PF01432"/>
    </source>
</evidence>
<dbReference type="RefSeq" id="WP_012646814.1">
    <property type="nucleotide sequence ID" value="NC_011979.1"/>
</dbReference>
<keyword evidence="3 6" id="KW-0378">Hydrolase</keyword>
<name>B9M6M5_GEODF</name>
<evidence type="ECO:0000256" key="6">
    <source>
        <dbReference type="RuleBase" id="RU003435"/>
    </source>
</evidence>
<evidence type="ECO:0000256" key="3">
    <source>
        <dbReference type="ARBA" id="ARBA00022801"/>
    </source>
</evidence>
<evidence type="ECO:0000256" key="2">
    <source>
        <dbReference type="ARBA" id="ARBA00022723"/>
    </source>
</evidence>
<protein>
    <submittedName>
        <fullName evidence="8">Oligoendopeptidase, M3 family</fullName>
    </submittedName>
</protein>
<dbReference type="GO" id="GO:0004222">
    <property type="term" value="F:metalloendopeptidase activity"/>
    <property type="evidence" value="ECO:0007669"/>
    <property type="project" value="InterPro"/>
</dbReference>
<dbReference type="GO" id="GO:0046872">
    <property type="term" value="F:metal ion binding"/>
    <property type="evidence" value="ECO:0007669"/>
    <property type="project" value="UniProtKB-UniRule"/>
</dbReference>
<dbReference type="SUPFAM" id="SSF55486">
    <property type="entry name" value="Metalloproteases ('zincins'), catalytic domain"/>
    <property type="match status" value="1"/>
</dbReference>
<keyword evidence="1 6" id="KW-0645">Protease</keyword>